<feature type="transmembrane region" description="Helical" evidence="1">
    <location>
        <begin position="275"/>
        <end position="293"/>
    </location>
</feature>
<sequence length="429" mass="48486">MNMKKNLPPTAAATEKGSIWNLVFLLLAIIPVVLLFKLVNSHALNIPYNDDWDAILGFLNTWKHADNKMELLFAQHNEHRILASKLIYVGWYILFHNINILSVIYIANLQLLVIAAILAYFSGKVLDVPYFKGLLVFVIALCVFDIASYDNIGFAMAGLQNYGVVMLFLLSLFFYSLRTKRRIELLPALLFQFICAFSSGNGFMAGIALLLYTVFSKDRLNMLVCLAGFAIFTACYFLTYHSVSGSVDMKAKSAGMFLFYFLKLSGSHFNFEYGVAIAVVLYAVLGASLFYQFKQADIDRILPFLCLLLFTGMSMAATALLRSGQAHIFDSESISSRYLIYSQLLAIVVFVMLVFRFQHHKQSWIAIAICTLFFIKAYRANYSYGAEALAARNNRLSLTDFVYPDKKHAREVAAKACKNEIYCIEENRP</sequence>
<comment type="caution">
    <text evidence="2">The sequence shown here is derived from an EMBL/GenBank/DDBJ whole genome shotgun (WGS) entry which is preliminary data.</text>
</comment>
<proteinExistence type="predicted"/>
<evidence type="ECO:0000313" key="3">
    <source>
        <dbReference type="Proteomes" id="UP000627292"/>
    </source>
</evidence>
<feature type="transmembrane region" description="Helical" evidence="1">
    <location>
        <begin position="300"/>
        <end position="318"/>
    </location>
</feature>
<feature type="transmembrane region" description="Helical" evidence="1">
    <location>
        <begin position="98"/>
        <end position="121"/>
    </location>
</feature>
<feature type="transmembrane region" description="Helical" evidence="1">
    <location>
        <begin position="20"/>
        <end position="39"/>
    </location>
</feature>
<reference evidence="2" key="1">
    <citation type="journal article" date="2014" name="Int. J. Syst. Evol. Microbiol.">
        <title>Complete genome sequence of Corynebacterium casei LMG S-19264T (=DSM 44701T), isolated from a smear-ripened cheese.</title>
        <authorList>
            <consortium name="US DOE Joint Genome Institute (JGI-PGF)"/>
            <person name="Walter F."/>
            <person name="Albersmeier A."/>
            <person name="Kalinowski J."/>
            <person name="Ruckert C."/>
        </authorList>
    </citation>
    <scope>NUCLEOTIDE SEQUENCE</scope>
    <source>
        <strain evidence="2">CGMCC 1.15290</strain>
    </source>
</reference>
<dbReference type="Proteomes" id="UP000627292">
    <property type="component" value="Unassembled WGS sequence"/>
</dbReference>
<gene>
    <name evidence="2" type="ORF">GCM10011379_27070</name>
</gene>
<name>A0A917MWD2_9BACT</name>
<keyword evidence="1" id="KW-0472">Membrane</keyword>
<reference evidence="2" key="2">
    <citation type="submission" date="2020-09" db="EMBL/GenBank/DDBJ databases">
        <authorList>
            <person name="Sun Q."/>
            <person name="Zhou Y."/>
        </authorList>
    </citation>
    <scope>NUCLEOTIDE SEQUENCE</scope>
    <source>
        <strain evidence="2">CGMCC 1.15290</strain>
    </source>
</reference>
<keyword evidence="3" id="KW-1185">Reference proteome</keyword>
<organism evidence="2 3">
    <name type="scientific">Filimonas zeae</name>
    <dbReference type="NCBI Taxonomy" id="1737353"/>
    <lineage>
        <taxon>Bacteria</taxon>
        <taxon>Pseudomonadati</taxon>
        <taxon>Bacteroidota</taxon>
        <taxon>Chitinophagia</taxon>
        <taxon>Chitinophagales</taxon>
        <taxon>Chitinophagaceae</taxon>
        <taxon>Filimonas</taxon>
    </lineage>
</organism>
<evidence type="ECO:0000313" key="2">
    <source>
        <dbReference type="EMBL" id="GGH69596.1"/>
    </source>
</evidence>
<accession>A0A917MWD2</accession>
<keyword evidence="1" id="KW-1133">Transmembrane helix</keyword>
<keyword evidence="1" id="KW-0812">Transmembrane</keyword>
<feature type="transmembrane region" description="Helical" evidence="1">
    <location>
        <begin position="128"/>
        <end position="147"/>
    </location>
</feature>
<feature type="transmembrane region" description="Helical" evidence="1">
    <location>
        <begin position="220"/>
        <end position="239"/>
    </location>
</feature>
<feature type="transmembrane region" description="Helical" evidence="1">
    <location>
        <begin position="189"/>
        <end position="214"/>
    </location>
</feature>
<protein>
    <submittedName>
        <fullName evidence="2">Uncharacterized protein</fullName>
    </submittedName>
</protein>
<evidence type="ECO:0000256" key="1">
    <source>
        <dbReference type="SAM" id="Phobius"/>
    </source>
</evidence>
<dbReference type="AlphaFoldDB" id="A0A917MWD2"/>
<dbReference type="EMBL" id="BMIB01000003">
    <property type="protein sequence ID" value="GGH69596.1"/>
    <property type="molecule type" value="Genomic_DNA"/>
</dbReference>
<feature type="transmembrane region" description="Helical" evidence="1">
    <location>
        <begin position="338"/>
        <end position="355"/>
    </location>
</feature>
<feature type="transmembrane region" description="Helical" evidence="1">
    <location>
        <begin position="159"/>
        <end position="177"/>
    </location>
</feature>